<name>A0ABU0L6K3_9BACL</name>
<evidence type="ECO:0000313" key="2">
    <source>
        <dbReference type="Proteomes" id="UP001242811"/>
    </source>
</evidence>
<proteinExistence type="predicted"/>
<evidence type="ECO:0000313" key="1">
    <source>
        <dbReference type="EMBL" id="MDQ0496923.1"/>
    </source>
</evidence>
<organism evidence="1 2">
    <name type="scientific">Paenibacillus brasilensis</name>
    <dbReference type="NCBI Taxonomy" id="128574"/>
    <lineage>
        <taxon>Bacteria</taxon>
        <taxon>Bacillati</taxon>
        <taxon>Bacillota</taxon>
        <taxon>Bacilli</taxon>
        <taxon>Bacillales</taxon>
        <taxon>Paenibacillaceae</taxon>
        <taxon>Paenibacillus</taxon>
    </lineage>
</organism>
<accession>A0ABU0L6K3</accession>
<dbReference type="Proteomes" id="UP001242811">
    <property type="component" value="Unassembled WGS sequence"/>
</dbReference>
<dbReference type="EMBL" id="JAUSWA010000047">
    <property type="protein sequence ID" value="MDQ0496923.1"/>
    <property type="molecule type" value="Genomic_DNA"/>
</dbReference>
<reference evidence="1 2" key="1">
    <citation type="submission" date="2023-07" db="EMBL/GenBank/DDBJ databases">
        <title>Genomic Encyclopedia of Type Strains, Phase IV (KMG-IV): sequencing the most valuable type-strain genomes for metagenomic binning, comparative biology and taxonomic classification.</title>
        <authorList>
            <person name="Goeker M."/>
        </authorList>
    </citation>
    <scope>NUCLEOTIDE SEQUENCE [LARGE SCALE GENOMIC DNA]</scope>
    <source>
        <strain evidence="1 2">DSM 14914</strain>
    </source>
</reference>
<keyword evidence="2" id="KW-1185">Reference proteome</keyword>
<protein>
    <submittedName>
        <fullName evidence="1">Uncharacterized protein</fullName>
    </submittedName>
</protein>
<comment type="caution">
    <text evidence="1">The sequence shown here is derived from an EMBL/GenBank/DDBJ whole genome shotgun (WGS) entry which is preliminary data.</text>
</comment>
<dbReference type="RefSeq" id="WP_152381110.1">
    <property type="nucleotide sequence ID" value="NZ_CP045298.1"/>
</dbReference>
<gene>
    <name evidence="1" type="ORF">QOZ95_005123</name>
</gene>
<sequence length="105" mass="12220">MDSQSKYNRSMMDYNNLRDSNNSSGYFLEQIRKGEIVRAVDLFVGGHYVVSPLNLLKIKHRDRRCVIAEFELDELDNPIRAKVRFDDNNRSGMVDLHDLDIIQSS</sequence>